<reference evidence="1 2" key="2">
    <citation type="journal article" date="2022" name="Mol. Ecol. Resour.">
        <title>The genomes of chicory, endive, great burdock and yacon provide insights into Asteraceae paleo-polyploidization history and plant inulin production.</title>
        <authorList>
            <person name="Fan W."/>
            <person name="Wang S."/>
            <person name="Wang H."/>
            <person name="Wang A."/>
            <person name="Jiang F."/>
            <person name="Liu H."/>
            <person name="Zhao H."/>
            <person name="Xu D."/>
            <person name="Zhang Y."/>
        </authorList>
    </citation>
    <scope>NUCLEOTIDE SEQUENCE [LARGE SCALE GENOMIC DNA]</scope>
    <source>
        <strain evidence="2">cv. Niubang</strain>
    </source>
</reference>
<comment type="caution">
    <text evidence="1">The sequence shown here is derived from an EMBL/GenBank/DDBJ whole genome shotgun (WGS) entry which is preliminary data.</text>
</comment>
<name>A0ACB9EML3_ARCLA</name>
<accession>A0ACB9EML3</accession>
<protein>
    <submittedName>
        <fullName evidence="1">Uncharacterized protein</fullName>
    </submittedName>
</protein>
<organism evidence="1 2">
    <name type="scientific">Arctium lappa</name>
    <name type="common">Greater burdock</name>
    <name type="synonym">Lappa major</name>
    <dbReference type="NCBI Taxonomy" id="4217"/>
    <lineage>
        <taxon>Eukaryota</taxon>
        <taxon>Viridiplantae</taxon>
        <taxon>Streptophyta</taxon>
        <taxon>Embryophyta</taxon>
        <taxon>Tracheophyta</taxon>
        <taxon>Spermatophyta</taxon>
        <taxon>Magnoliopsida</taxon>
        <taxon>eudicotyledons</taxon>
        <taxon>Gunneridae</taxon>
        <taxon>Pentapetalae</taxon>
        <taxon>asterids</taxon>
        <taxon>campanulids</taxon>
        <taxon>Asterales</taxon>
        <taxon>Asteraceae</taxon>
        <taxon>Carduoideae</taxon>
        <taxon>Cardueae</taxon>
        <taxon>Arctiinae</taxon>
        <taxon>Arctium</taxon>
    </lineage>
</organism>
<dbReference type="EMBL" id="CM042048">
    <property type="protein sequence ID" value="KAI3759687.1"/>
    <property type="molecule type" value="Genomic_DNA"/>
</dbReference>
<proteinExistence type="predicted"/>
<evidence type="ECO:0000313" key="1">
    <source>
        <dbReference type="EMBL" id="KAI3759687.1"/>
    </source>
</evidence>
<gene>
    <name evidence="1" type="ORF">L6452_07684</name>
</gene>
<sequence>MDAKNDRPRRNLARRKPQKRRKLSDIYELGSCIGGNEGNVDSEFTTDAKNCSDDITLDTFIREKKRARVTSKNSGALKNKRKAPQVVEPKLDRAKREKRRVRATSKNSSSLKNKRKTPQVMEPRLARAKRSKPENDRPRRNLARKIRLKRRNLSDVNKELGSCFGGSEGNVDSTEFTTDTENYTNDVTLETFLREKRRVRATNKNSGALKNKRKTPVSYDSLGNDSDLGSKLRKNRSIKPDLQTTDKHKKSSIETRRSCATRKAKGVLNLCDDGNQKHFTAEGNCLRRAHGAKTLQLVPTTAISNKNTETGSVQKRIRESSPLSDNMAALQLLRIFNAGVNTKTSYMTATEDRALSVTEPKSLCGMDGGVQPSSGSTVHELLVEVNVITGAAGLPQADQQTESGTCICPMSRNPAEFSITIAKKFMRKV</sequence>
<evidence type="ECO:0000313" key="2">
    <source>
        <dbReference type="Proteomes" id="UP001055879"/>
    </source>
</evidence>
<keyword evidence="2" id="KW-1185">Reference proteome</keyword>
<dbReference type="Proteomes" id="UP001055879">
    <property type="component" value="Linkage Group LG02"/>
</dbReference>
<reference evidence="2" key="1">
    <citation type="journal article" date="2022" name="Mol. Ecol. Resour.">
        <title>The genomes of chicory, endive, great burdock and yacon provide insights into Asteraceae palaeo-polyploidization history and plant inulin production.</title>
        <authorList>
            <person name="Fan W."/>
            <person name="Wang S."/>
            <person name="Wang H."/>
            <person name="Wang A."/>
            <person name="Jiang F."/>
            <person name="Liu H."/>
            <person name="Zhao H."/>
            <person name="Xu D."/>
            <person name="Zhang Y."/>
        </authorList>
    </citation>
    <scope>NUCLEOTIDE SEQUENCE [LARGE SCALE GENOMIC DNA]</scope>
    <source>
        <strain evidence="2">cv. Niubang</strain>
    </source>
</reference>